<dbReference type="EMBL" id="ML979133">
    <property type="protein sequence ID" value="KAF1919996.1"/>
    <property type="molecule type" value="Genomic_DNA"/>
</dbReference>
<name>A0A6A5QZK1_AMPQU</name>
<keyword evidence="2" id="KW-1185">Reference proteome</keyword>
<gene>
    <name evidence="1" type="ORF">BDU57DRAFT_157577</name>
</gene>
<evidence type="ECO:0000313" key="2">
    <source>
        <dbReference type="Proteomes" id="UP000800096"/>
    </source>
</evidence>
<dbReference type="Proteomes" id="UP000800096">
    <property type="component" value="Unassembled WGS sequence"/>
</dbReference>
<organism evidence="1 2">
    <name type="scientific">Ampelomyces quisqualis</name>
    <name type="common">Powdery mildew agent</name>
    <dbReference type="NCBI Taxonomy" id="50730"/>
    <lineage>
        <taxon>Eukaryota</taxon>
        <taxon>Fungi</taxon>
        <taxon>Dikarya</taxon>
        <taxon>Ascomycota</taxon>
        <taxon>Pezizomycotina</taxon>
        <taxon>Dothideomycetes</taxon>
        <taxon>Pleosporomycetidae</taxon>
        <taxon>Pleosporales</taxon>
        <taxon>Pleosporineae</taxon>
        <taxon>Phaeosphaeriaceae</taxon>
        <taxon>Ampelomyces</taxon>
    </lineage>
</organism>
<protein>
    <submittedName>
        <fullName evidence="1">Uncharacterized protein</fullName>
    </submittedName>
</protein>
<accession>A0A6A5QZK1</accession>
<proteinExistence type="predicted"/>
<sequence>MCLSPHYLSLDARRVKQLDWRMLQYWCGLGHCPATARPLVSALLARRGSLPYSAFVPPHRWGCVGMWLLALGTVARLSAYLRGAEYLVQ</sequence>
<dbReference type="AlphaFoldDB" id="A0A6A5QZK1"/>
<evidence type="ECO:0000313" key="1">
    <source>
        <dbReference type="EMBL" id="KAF1919996.1"/>
    </source>
</evidence>
<reference evidence="1" key="1">
    <citation type="journal article" date="2020" name="Stud. Mycol.">
        <title>101 Dothideomycetes genomes: a test case for predicting lifestyles and emergence of pathogens.</title>
        <authorList>
            <person name="Haridas S."/>
            <person name="Albert R."/>
            <person name="Binder M."/>
            <person name="Bloem J."/>
            <person name="Labutti K."/>
            <person name="Salamov A."/>
            <person name="Andreopoulos B."/>
            <person name="Baker S."/>
            <person name="Barry K."/>
            <person name="Bills G."/>
            <person name="Bluhm B."/>
            <person name="Cannon C."/>
            <person name="Castanera R."/>
            <person name="Culley D."/>
            <person name="Daum C."/>
            <person name="Ezra D."/>
            <person name="Gonzalez J."/>
            <person name="Henrissat B."/>
            <person name="Kuo A."/>
            <person name="Liang C."/>
            <person name="Lipzen A."/>
            <person name="Lutzoni F."/>
            <person name="Magnuson J."/>
            <person name="Mondo S."/>
            <person name="Nolan M."/>
            <person name="Ohm R."/>
            <person name="Pangilinan J."/>
            <person name="Park H.-J."/>
            <person name="Ramirez L."/>
            <person name="Alfaro M."/>
            <person name="Sun H."/>
            <person name="Tritt A."/>
            <person name="Yoshinaga Y."/>
            <person name="Zwiers L.-H."/>
            <person name="Turgeon B."/>
            <person name="Goodwin S."/>
            <person name="Spatafora J."/>
            <person name="Crous P."/>
            <person name="Grigoriev I."/>
        </authorList>
    </citation>
    <scope>NUCLEOTIDE SEQUENCE</scope>
    <source>
        <strain evidence="1">HMLAC05119</strain>
    </source>
</reference>